<proteinExistence type="predicted"/>
<evidence type="ECO:0000313" key="1">
    <source>
        <dbReference type="EMBL" id="MED6178765.1"/>
    </source>
</evidence>
<keyword evidence="2" id="KW-1185">Reference proteome</keyword>
<feature type="non-terminal residue" evidence="1">
    <location>
        <position position="1"/>
    </location>
</feature>
<dbReference type="Proteomes" id="UP001341840">
    <property type="component" value="Unassembled WGS sequence"/>
</dbReference>
<organism evidence="1 2">
    <name type="scientific">Stylosanthes scabra</name>
    <dbReference type="NCBI Taxonomy" id="79078"/>
    <lineage>
        <taxon>Eukaryota</taxon>
        <taxon>Viridiplantae</taxon>
        <taxon>Streptophyta</taxon>
        <taxon>Embryophyta</taxon>
        <taxon>Tracheophyta</taxon>
        <taxon>Spermatophyta</taxon>
        <taxon>Magnoliopsida</taxon>
        <taxon>eudicotyledons</taxon>
        <taxon>Gunneridae</taxon>
        <taxon>Pentapetalae</taxon>
        <taxon>rosids</taxon>
        <taxon>fabids</taxon>
        <taxon>Fabales</taxon>
        <taxon>Fabaceae</taxon>
        <taxon>Papilionoideae</taxon>
        <taxon>50 kb inversion clade</taxon>
        <taxon>dalbergioids sensu lato</taxon>
        <taxon>Dalbergieae</taxon>
        <taxon>Pterocarpus clade</taxon>
        <taxon>Stylosanthes</taxon>
    </lineage>
</organism>
<sequence length="95" mass="10558">LGRADVISRRGTLTEIWHHKDRTSRIMGSFVNTCHFQVTIAISKGISIAITKGILEGDRSWLRLAQLAKNVESIMEMHHAVLAPENVIIADNLAI</sequence>
<accession>A0ABU6W130</accession>
<name>A0ABU6W130_9FABA</name>
<reference evidence="1 2" key="1">
    <citation type="journal article" date="2023" name="Plants (Basel)">
        <title>Bridging the Gap: Combining Genomics and Transcriptomics Approaches to Understand Stylosanthes scabra, an Orphan Legume from the Brazilian Caatinga.</title>
        <authorList>
            <person name="Ferreira-Neto J.R.C."/>
            <person name="da Silva M.D."/>
            <person name="Binneck E."/>
            <person name="de Melo N.F."/>
            <person name="da Silva R.H."/>
            <person name="de Melo A.L.T.M."/>
            <person name="Pandolfi V."/>
            <person name="Bustamante F.O."/>
            <person name="Brasileiro-Vidal A.C."/>
            <person name="Benko-Iseppon A.M."/>
        </authorList>
    </citation>
    <scope>NUCLEOTIDE SEQUENCE [LARGE SCALE GENOMIC DNA]</scope>
    <source>
        <tissue evidence="1">Leaves</tissue>
    </source>
</reference>
<dbReference type="EMBL" id="JASCZI010157542">
    <property type="protein sequence ID" value="MED6178765.1"/>
    <property type="molecule type" value="Genomic_DNA"/>
</dbReference>
<gene>
    <name evidence="1" type="ORF">PIB30_110776</name>
</gene>
<protein>
    <submittedName>
        <fullName evidence="1">Uncharacterized protein</fullName>
    </submittedName>
</protein>
<comment type="caution">
    <text evidence="1">The sequence shown here is derived from an EMBL/GenBank/DDBJ whole genome shotgun (WGS) entry which is preliminary data.</text>
</comment>
<evidence type="ECO:0000313" key="2">
    <source>
        <dbReference type="Proteomes" id="UP001341840"/>
    </source>
</evidence>